<dbReference type="InterPro" id="IPR026590">
    <property type="entry name" value="Ssirtuin_cat_dom"/>
</dbReference>
<dbReference type="EMBL" id="JBEVYD010000004">
    <property type="protein sequence ID" value="KAL3233645.1"/>
    <property type="molecule type" value="Genomic_DNA"/>
</dbReference>
<feature type="compositionally biased region" description="Basic and acidic residues" evidence="10">
    <location>
        <begin position="339"/>
        <end position="371"/>
    </location>
</feature>
<feature type="active site" description="Proton acceptor" evidence="9">
    <location>
        <position position="128"/>
    </location>
</feature>
<feature type="compositionally biased region" description="Basic and acidic residues" evidence="10">
    <location>
        <begin position="312"/>
        <end position="332"/>
    </location>
</feature>
<dbReference type="Proteomes" id="UP001623330">
    <property type="component" value="Unassembled WGS sequence"/>
</dbReference>
<keyword evidence="3" id="KW-0678">Repressor</keyword>
<feature type="binding site" evidence="9">
    <location>
        <position position="139"/>
    </location>
    <ligand>
        <name>Zn(2+)</name>
        <dbReference type="ChEBI" id="CHEBI:29105"/>
    </ligand>
</feature>
<feature type="region of interest" description="Disordered" evidence="10">
    <location>
        <begin position="309"/>
        <end position="371"/>
    </location>
</feature>
<evidence type="ECO:0000259" key="11">
    <source>
        <dbReference type="PROSITE" id="PS50305"/>
    </source>
</evidence>
<evidence type="ECO:0000313" key="12">
    <source>
        <dbReference type="EMBL" id="KAL3233645.1"/>
    </source>
</evidence>
<evidence type="ECO:0000256" key="5">
    <source>
        <dbReference type="ARBA" id="ARBA00022723"/>
    </source>
</evidence>
<proteinExistence type="inferred from homology"/>
<comment type="catalytic activity">
    <reaction evidence="8">
        <text>N(6)-acetyl-L-lysyl-[protein] + NAD(+) + H2O = 2''-O-acetyl-ADP-D-ribose + nicotinamide + L-lysyl-[protein]</text>
        <dbReference type="Rhea" id="RHEA:43636"/>
        <dbReference type="Rhea" id="RHEA-COMP:9752"/>
        <dbReference type="Rhea" id="RHEA-COMP:10731"/>
        <dbReference type="ChEBI" id="CHEBI:15377"/>
        <dbReference type="ChEBI" id="CHEBI:17154"/>
        <dbReference type="ChEBI" id="CHEBI:29969"/>
        <dbReference type="ChEBI" id="CHEBI:57540"/>
        <dbReference type="ChEBI" id="CHEBI:61930"/>
        <dbReference type="ChEBI" id="CHEBI:83767"/>
        <dbReference type="EC" id="2.3.1.286"/>
    </reaction>
</comment>
<dbReference type="PIRSF" id="PIRSF037938">
    <property type="entry name" value="SIR2_euk"/>
    <property type="match status" value="1"/>
</dbReference>
<reference evidence="12 13" key="1">
    <citation type="submission" date="2024-05" db="EMBL/GenBank/DDBJ databases">
        <title>Long read based assembly of the Candida bracarensis genome reveals expanded adhesin content.</title>
        <authorList>
            <person name="Marcet-Houben M."/>
            <person name="Ksiezopolska E."/>
            <person name="Gabaldon T."/>
        </authorList>
    </citation>
    <scope>NUCLEOTIDE SEQUENCE [LARGE SCALE GENOMIC DNA]</scope>
    <source>
        <strain evidence="12 13">CBM6</strain>
    </source>
</reference>
<evidence type="ECO:0000256" key="1">
    <source>
        <dbReference type="ARBA" id="ARBA00001947"/>
    </source>
</evidence>
<keyword evidence="6 8" id="KW-0862">Zinc</keyword>
<comment type="caution">
    <text evidence="12">The sequence shown here is derived from an EMBL/GenBank/DDBJ whole genome shotgun (WGS) entry which is preliminary data.</text>
</comment>
<keyword evidence="5 8" id="KW-0479">Metal-binding</keyword>
<dbReference type="Gene3D" id="3.30.1600.10">
    <property type="entry name" value="SIR2/SIRT2 'Small Domain"/>
    <property type="match status" value="1"/>
</dbReference>
<evidence type="ECO:0000313" key="13">
    <source>
        <dbReference type="Proteomes" id="UP001623330"/>
    </source>
</evidence>
<evidence type="ECO:0000256" key="10">
    <source>
        <dbReference type="SAM" id="MobiDB-lite"/>
    </source>
</evidence>
<dbReference type="InterPro" id="IPR003000">
    <property type="entry name" value="Sirtuin"/>
</dbReference>
<keyword evidence="13" id="KW-1185">Reference proteome</keyword>
<accession>A0ABR4NXM6</accession>
<evidence type="ECO:0000256" key="6">
    <source>
        <dbReference type="ARBA" id="ARBA00022833"/>
    </source>
</evidence>
<dbReference type="PANTHER" id="PTHR11085:SF6">
    <property type="entry name" value="NAD-DEPENDENT PROTEIN DEACETYLASE SIRTUIN-2"/>
    <property type="match status" value="1"/>
</dbReference>
<dbReference type="Pfam" id="PF02146">
    <property type="entry name" value="SIR2"/>
    <property type="match status" value="1"/>
</dbReference>
<dbReference type="PROSITE" id="PS50305">
    <property type="entry name" value="SIRTUIN"/>
    <property type="match status" value="1"/>
</dbReference>
<feature type="binding site" evidence="9">
    <location>
        <position position="174"/>
    </location>
    <ligand>
        <name>Zn(2+)</name>
        <dbReference type="ChEBI" id="CHEBI:29105"/>
    </ligand>
</feature>
<dbReference type="Gene3D" id="3.40.50.1220">
    <property type="entry name" value="TPP-binding domain"/>
    <property type="match status" value="1"/>
</dbReference>
<organism evidence="12 13">
    <name type="scientific">Nakaseomyces bracarensis</name>
    <dbReference type="NCBI Taxonomy" id="273131"/>
    <lineage>
        <taxon>Eukaryota</taxon>
        <taxon>Fungi</taxon>
        <taxon>Dikarya</taxon>
        <taxon>Ascomycota</taxon>
        <taxon>Saccharomycotina</taxon>
        <taxon>Saccharomycetes</taxon>
        <taxon>Saccharomycetales</taxon>
        <taxon>Saccharomycetaceae</taxon>
        <taxon>Nakaseomyces</taxon>
    </lineage>
</organism>
<dbReference type="SUPFAM" id="SSF52467">
    <property type="entry name" value="DHS-like NAD/FAD-binding domain"/>
    <property type="match status" value="1"/>
</dbReference>
<dbReference type="EC" id="2.3.1.286" evidence="8"/>
<keyword evidence="4 8" id="KW-0808">Transferase</keyword>
<dbReference type="PANTHER" id="PTHR11085">
    <property type="entry name" value="NAD-DEPENDENT PROTEIN DEACYLASE SIRTUIN-5, MITOCHONDRIAL-RELATED"/>
    <property type="match status" value="1"/>
</dbReference>
<feature type="binding site" evidence="9">
    <location>
        <position position="136"/>
    </location>
    <ligand>
        <name>Zn(2+)</name>
        <dbReference type="ChEBI" id="CHEBI:29105"/>
    </ligand>
</feature>
<feature type="binding site" evidence="9">
    <location>
        <position position="177"/>
    </location>
    <ligand>
        <name>Zn(2+)</name>
        <dbReference type="ChEBI" id="CHEBI:29105"/>
    </ligand>
</feature>
<dbReference type="InterPro" id="IPR050134">
    <property type="entry name" value="NAD-dep_sirtuin_deacylases"/>
</dbReference>
<evidence type="ECO:0000256" key="8">
    <source>
        <dbReference type="PIRNR" id="PIRNR037938"/>
    </source>
</evidence>
<keyword evidence="7 8" id="KW-0520">NAD</keyword>
<dbReference type="InterPro" id="IPR017328">
    <property type="entry name" value="Sirtuin_class_I"/>
</dbReference>
<gene>
    <name evidence="12" type="ORF">RNJ44_03685</name>
</gene>
<evidence type="ECO:0000256" key="7">
    <source>
        <dbReference type="ARBA" id="ARBA00023027"/>
    </source>
</evidence>
<name>A0ABR4NXM6_9SACH</name>
<evidence type="ECO:0000256" key="2">
    <source>
        <dbReference type="ARBA" id="ARBA00006924"/>
    </source>
</evidence>
<dbReference type="InterPro" id="IPR026591">
    <property type="entry name" value="Sirtuin_cat_small_dom_sf"/>
</dbReference>
<dbReference type="InterPro" id="IPR029035">
    <property type="entry name" value="DHS-like_NAD/FAD-binding_dom"/>
</dbReference>
<sequence length="371" mass="43253">MKEQIKVIAEHLKKYPDGKVIFMVGAGISTSSGIPDFRSPKTGLYHNLSKLNLPYAEAVFDIDYYQKNPQPFYMLANELYPGNFKPSKFHYMMRLFQDKDRLHRIYTQNIDTLEREAGINPDQIVEAHGSFAMNHCLECDKEYPLEYFKENLRKFSQYISDPKNDPKKFDYVKCEDCEGLIKPKIVFFGENLPLEYFDSWDSDQEWLLSDKKNLVIVAGTSLTVFPFASLPEEIPKNVRRVLCNLEVVGDFRNSPRDLDIRCQELTDDFADKLATELGWHKELMELIDSDKIHEEHDVEEIISEIQELTISPDRKAESQENHKHITDTEKLKATPSVEESTRIQDKENTYEEQHSRDSEKEVKTIATDYKS</sequence>
<comment type="cofactor">
    <cofactor evidence="1 8">
        <name>Zn(2+)</name>
        <dbReference type="ChEBI" id="CHEBI:29105"/>
    </cofactor>
</comment>
<comment type="similarity">
    <text evidence="2 8">Belongs to the sirtuin family. Class I subfamily.</text>
</comment>
<evidence type="ECO:0000256" key="3">
    <source>
        <dbReference type="ARBA" id="ARBA00022491"/>
    </source>
</evidence>
<feature type="domain" description="Deacetylase sirtuin-type" evidence="11">
    <location>
        <begin position="1"/>
        <end position="280"/>
    </location>
</feature>
<protein>
    <recommendedName>
        <fullName evidence="8">NAD-dependent protein deacetylase</fullName>
        <ecNumber evidence="8">2.3.1.286</ecNumber>
    </recommendedName>
</protein>
<evidence type="ECO:0000256" key="9">
    <source>
        <dbReference type="PROSITE-ProRule" id="PRU00236"/>
    </source>
</evidence>
<evidence type="ECO:0000256" key="4">
    <source>
        <dbReference type="ARBA" id="ARBA00022679"/>
    </source>
</evidence>